<accession>A0ACC6C861</accession>
<sequence>MCGFVFLARRSADWTTSPPPLQAMLDAIARRGPDDSGTWSDQNFLMGFRRLSILDLSAHGHQPMASPDGRYVITFNGEIYNYVELRRELQALGRRFVSSGDTEVLLQGYAQWGPAVLDKLNGMWAFVIVDRETGRAFGSRDRLGIKPLYLHDSGRELIAASEIKAIVASGRYQVRADLGAAADYLVSGALDDRARTMFDGIVPLAAGHAFEIDATGALRSWPYWQPRDRASAPPVAPVEAFAALFEDAIRLHMRSDVPVAVHLSGGLDSTSIACAAARVRAETGAQDPLYAFSYNDKDYDETRFIDDTLAQTGARKIALQTDAQRIWQDLPHVIAAQDEPVHSLTPVVGYQLMQLTAEHGIRVVLNGQGADEVLGGYPSYFRDRWVSELLDHGPLRAWREVRRFAQAKGQGALGLFHGLLRHTLQSSLRRSAAYRRVAQRNFQRRTQALAWLSPDLARHAIGHPDYASPRLEQVLIRSMQQDPLPLYLRVEDRNSMAHSVEGRVPFLDHRLVEMSLSLEADWKLSGDLNKHLLRQAMTGRIPASVLERREKFGFPTSSARWLQGVLHDPARDMIASLPTEESLGLRKPALLALLEAHRQRRGDHSTELVRALQWIIWSRQQGLAG</sequence>
<keyword evidence="1" id="KW-0436">Ligase</keyword>
<protein>
    <submittedName>
        <fullName evidence="1">Asparagine synthase (Glutamine-hydrolyzing)</fullName>
        <ecNumber evidence="1">6.3.5.4</ecNumber>
    </submittedName>
</protein>
<keyword evidence="2" id="KW-1185">Reference proteome</keyword>
<dbReference type="EC" id="6.3.5.4" evidence="1"/>
<reference evidence="1" key="1">
    <citation type="submission" date="2022-08" db="EMBL/GenBank/DDBJ databases">
        <title>Genome sequencing of Pelomonas sp. UHG3.</title>
        <authorList>
            <person name="So Y."/>
        </authorList>
    </citation>
    <scope>NUCLEOTIDE SEQUENCE</scope>
    <source>
        <strain evidence="1">UHG3</strain>
    </source>
</reference>
<proteinExistence type="predicted"/>
<organism evidence="1 2">
    <name type="scientific">Roseateles hydrophilus</name>
    <dbReference type="NCBI Taxonomy" id="2975054"/>
    <lineage>
        <taxon>Bacteria</taxon>
        <taxon>Pseudomonadati</taxon>
        <taxon>Pseudomonadota</taxon>
        <taxon>Betaproteobacteria</taxon>
        <taxon>Burkholderiales</taxon>
        <taxon>Sphaerotilaceae</taxon>
        <taxon>Roseateles</taxon>
    </lineage>
</organism>
<name>A0ACC6C861_9BURK</name>
<comment type="caution">
    <text evidence="1">The sequence shown here is derived from an EMBL/GenBank/DDBJ whole genome shotgun (WGS) entry which is preliminary data.</text>
</comment>
<dbReference type="EMBL" id="JAPPUY010000001">
    <property type="protein sequence ID" value="MCY4744633.1"/>
    <property type="molecule type" value="Genomic_DNA"/>
</dbReference>
<gene>
    <name evidence="1" type="primary">asnB</name>
    <name evidence="1" type="ORF">NYO99_06570</name>
</gene>
<dbReference type="Proteomes" id="UP001076464">
    <property type="component" value="Unassembled WGS sequence"/>
</dbReference>
<evidence type="ECO:0000313" key="2">
    <source>
        <dbReference type="Proteomes" id="UP001076464"/>
    </source>
</evidence>
<evidence type="ECO:0000313" key="1">
    <source>
        <dbReference type="EMBL" id="MCY4744633.1"/>
    </source>
</evidence>